<evidence type="ECO:0000259" key="10">
    <source>
        <dbReference type="Pfam" id="PF02753"/>
    </source>
</evidence>
<dbReference type="PRINTS" id="PR00969">
    <property type="entry name" value="CHAPERONPILI"/>
</dbReference>
<dbReference type="InterPro" id="IPR013783">
    <property type="entry name" value="Ig-like_fold"/>
</dbReference>
<feature type="domain" description="Pili assembly chaperone N-terminal" evidence="9">
    <location>
        <begin position="34"/>
        <end position="157"/>
    </location>
</feature>
<evidence type="ECO:0000259" key="9">
    <source>
        <dbReference type="Pfam" id="PF00345"/>
    </source>
</evidence>
<keyword evidence="7" id="KW-0393">Immunoglobulin domain</keyword>
<dbReference type="InterPro" id="IPR050643">
    <property type="entry name" value="Periplasmic_pilus_chap"/>
</dbReference>
<dbReference type="InterPro" id="IPR008962">
    <property type="entry name" value="PapD-like_sf"/>
</dbReference>
<dbReference type="InterPro" id="IPR016147">
    <property type="entry name" value="Pili_assmbl_chaperone_N"/>
</dbReference>
<organism evidence="11 12">
    <name type="scientific">Serratia fonticola</name>
    <dbReference type="NCBI Taxonomy" id="47917"/>
    <lineage>
        <taxon>Bacteria</taxon>
        <taxon>Pseudomonadati</taxon>
        <taxon>Pseudomonadota</taxon>
        <taxon>Gammaproteobacteria</taxon>
        <taxon>Enterobacterales</taxon>
        <taxon>Yersiniaceae</taxon>
        <taxon>Serratia</taxon>
    </lineage>
</organism>
<reference evidence="11 12" key="1">
    <citation type="submission" date="2023-08" db="EMBL/GenBank/DDBJ databases">
        <title>Complete Genome and Methylome dissection of Serratia fonticola NEB369.</title>
        <authorList>
            <person name="Fomenkov A."/>
            <person name="Roberts R.D."/>
        </authorList>
    </citation>
    <scope>NUCLEOTIDE SEQUENCE [LARGE SCALE GENOMIC DNA]</scope>
    <source>
        <strain evidence="11 12">NEB369</strain>
    </source>
</reference>
<comment type="similarity">
    <text evidence="2 8">Belongs to the periplasmic pilus chaperone family.</text>
</comment>
<dbReference type="PANTHER" id="PTHR30251">
    <property type="entry name" value="PILUS ASSEMBLY CHAPERONE"/>
    <property type="match status" value="1"/>
</dbReference>
<dbReference type="EMBL" id="CP133586">
    <property type="protein sequence ID" value="WMT15302.1"/>
    <property type="molecule type" value="Genomic_DNA"/>
</dbReference>
<evidence type="ECO:0000256" key="1">
    <source>
        <dbReference type="ARBA" id="ARBA00004418"/>
    </source>
</evidence>
<evidence type="ECO:0000256" key="2">
    <source>
        <dbReference type="ARBA" id="ARBA00007399"/>
    </source>
</evidence>
<comment type="subcellular location">
    <subcellularLocation>
        <location evidence="1 8">Periplasm</location>
    </subcellularLocation>
</comment>
<dbReference type="SUPFAM" id="SSF49354">
    <property type="entry name" value="PapD-like"/>
    <property type="match status" value="1"/>
</dbReference>
<name>A0ABY9PQR5_SERFO</name>
<evidence type="ECO:0000256" key="5">
    <source>
        <dbReference type="ARBA" id="ARBA00022764"/>
    </source>
</evidence>
<dbReference type="PANTHER" id="PTHR30251:SF2">
    <property type="entry name" value="FIMBRIAL CHAPERONE YADV-RELATED"/>
    <property type="match status" value="1"/>
</dbReference>
<dbReference type="RefSeq" id="WP_309205825.1">
    <property type="nucleotide sequence ID" value="NZ_CP133586.1"/>
</dbReference>
<keyword evidence="4" id="KW-0732">Signal</keyword>
<gene>
    <name evidence="11" type="ORF">RFB13_02840</name>
</gene>
<keyword evidence="12" id="KW-1185">Reference proteome</keyword>
<keyword evidence="5" id="KW-0574">Periplasm</keyword>
<evidence type="ECO:0000256" key="3">
    <source>
        <dbReference type="ARBA" id="ARBA00022558"/>
    </source>
</evidence>
<dbReference type="InterPro" id="IPR036316">
    <property type="entry name" value="Pili_assmbl_chap_C_dom_sf"/>
</dbReference>
<dbReference type="Pfam" id="PF00345">
    <property type="entry name" value="PapD_N"/>
    <property type="match status" value="1"/>
</dbReference>
<keyword evidence="6 8" id="KW-0143">Chaperone</keyword>
<dbReference type="SUPFAM" id="SSF49584">
    <property type="entry name" value="Periplasmic chaperone C-domain"/>
    <property type="match status" value="1"/>
</dbReference>
<protein>
    <submittedName>
        <fullName evidence="11">Molecular chaperone</fullName>
    </submittedName>
</protein>
<sequence length="259" mass="28807">MTMLSRNLYTVPVLLLGLIIALALSSVHPSWAAISLGQTRLIISAKDKESTLNVSNEGAQPVLLQMWIDLGDNSISPEKIAVPFVITPPIVRLDGKKTQRLRVMFTGSDADVPADKESVYWLNVLEIPPKPAGIVPTNEVQLAFITRIKIFYRPQKVNAMDISHVEEKLHFSLLNQGGKMLRIENPTPINQTLISISIGHDIKKTIFSFHPEESMIPPYSTKDYPLLKIKGSVDKTMMVFISTIGDYGEIINSEKSLDD</sequence>
<evidence type="ECO:0000256" key="4">
    <source>
        <dbReference type="ARBA" id="ARBA00022729"/>
    </source>
</evidence>
<feature type="domain" description="Pili assembly chaperone C-terminal" evidence="10">
    <location>
        <begin position="183"/>
        <end position="250"/>
    </location>
</feature>
<evidence type="ECO:0000256" key="7">
    <source>
        <dbReference type="ARBA" id="ARBA00023319"/>
    </source>
</evidence>
<accession>A0ABY9PQR5</accession>
<keyword evidence="3" id="KW-1029">Fimbrium biogenesis</keyword>
<dbReference type="Gene3D" id="2.60.40.10">
    <property type="entry name" value="Immunoglobulins"/>
    <property type="match status" value="2"/>
</dbReference>
<proteinExistence type="inferred from homology"/>
<dbReference type="Pfam" id="PF02753">
    <property type="entry name" value="PapD_C"/>
    <property type="match status" value="1"/>
</dbReference>
<evidence type="ECO:0000313" key="12">
    <source>
        <dbReference type="Proteomes" id="UP001235341"/>
    </source>
</evidence>
<dbReference type="Proteomes" id="UP001235341">
    <property type="component" value="Chromosome"/>
</dbReference>
<dbReference type="InterPro" id="IPR018046">
    <property type="entry name" value="Pili_assmbl_chaperone_CS"/>
</dbReference>
<evidence type="ECO:0000256" key="8">
    <source>
        <dbReference type="RuleBase" id="RU003918"/>
    </source>
</evidence>
<dbReference type="PROSITE" id="PS00635">
    <property type="entry name" value="PILI_CHAPERONE"/>
    <property type="match status" value="1"/>
</dbReference>
<dbReference type="InterPro" id="IPR001829">
    <property type="entry name" value="Pili_assmbl_chaperone_bac"/>
</dbReference>
<evidence type="ECO:0000256" key="6">
    <source>
        <dbReference type="ARBA" id="ARBA00023186"/>
    </source>
</evidence>
<evidence type="ECO:0000313" key="11">
    <source>
        <dbReference type="EMBL" id="WMT15302.1"/>
    </source>
</evidence>
<dbReference type="InterPro" id="IPR016148">
    <property type="entry name" value="Pili_assmbl_chaperone_C"/>
</dbReference>